<evidence type="ECO:0000256" key="1">
    <source>
        <dbReference type="ARBA" id="ARBA00000312"/>
    </source>
</evidence>
<keyword evidence="19" id="KW-1185">Reference proteome</keyword>
<sequence length="317" mass="34831">MRIEIEGDASPLGWPAPGCPCASCAPLRRRGESRAPLRILVDGLPLEELEAAEVPGGLDIRTASGGRLLYGHHEAWPEPAPGAVYDAVLLDLLERPEHLAVLRRLGAVASHTEIHAVHVDHRVRDAAELRRRLEFWRSPVAGPHRTLLLGGSRSGKSAEAELRLIAHPDVTYLATGPRADGSDPEWDERVRSHRVRRPSWWRVVESDELSGLLRSARGAILVDGLGTWLASVMDRTNAWEDPDAVRPLLSELVEAWRRTEAVVVAVSDEVGLSLVPDNRAGRLFRDLLGELNQRLAAESEDAALVVAGRPLPLWPCR</sequence>
<evidence type="ECO:0000256" key="10">
    <source>
        <dbReference type="ARBA" id="ARBA00022573"/>
    </source>
</evidence>
<keyword evidence="15" id="KW-0342">GTP-binding</keyword>
<dbReference type="Pfam" id="PF02283">
    <property type="entry name" value="CobU"/>
    <property type="match status" value="1"/>
</dbReference>
<dbReference type="SUPFAM" id="SSF52540">
    <property type="entry name" value="P-loop containing nucleoside triphosphate hydrolases"/>
    <property type="match status" value="1"/>
</dbReference>
<gene>
    <name evidence="18" type="ORF">GCM10010439_51180</name>
</gene>
<keyword evidence="14" id="KW-0067">ATP-binding</keyword>
<dbReference type="RefSeq" id="WP_344453523.1">
    <property type="nucleotide sequence ID" value="NZ_BAAATZ010000021.1"/>
</dbReference>
<comment type="catalytic activity">
    <reaction evidence="3">
        <text>adenosylcob(III)inamide + GTP = adenosylcob(III)inamide phosphate + GDP + H(+)</text>
        <dbReference type="Rhea" id="RHEA:15765"/>
        <dbReference type="ChEBI" id="CHEBI:2480"/>
        <dbReference type="ChEBI" id="CHEBI:15378"/>
        <dbReference type="ChEBI" id="CHEBI:37565"/>
        <dbReference type="ChEBI" id="CHEBI:58189"/>
        <dbReference type="ChEBI" id="CHEBI:58502"/>
        <dbReference type="EC" id="2.7.1.156"/>
    </reaction>
</comment>
<reference evidence="19" key="1">
    <citation type="journal article" date="2019" name="Int. J. Syst. Evol. Microbiol.">
        <title>The Global Catalogue of Microorganisms (GCM) 10K type strain sequencing project: providing services to taxonomists for standard genome sequencing and annotation.</title>
        <authorList>
            <consortium name="The Broad Institute Genomics Platform"/>
            <consortium name="The Broad Institute Genome Sequencing Center for Infectious Disease"/>
            <person name="Wu L."/>
            <person name="Ma J."/>
        </authorList>
    </citation>
    <scope>NUCLEOTIDE SEQUENCE [LARGE SCALE GENOMIC DNA]</scope>
    <source>
        <strain evidence="19">JCM 8201</strain>
    </source>
</reference>
<comment type="similarity">
    <text evidence="7">Belongs to the CobU/CobP family.</text>
</comment>
<proteinExistence type="inferred from homology"/>
<evidence type="ECO:0000256" key="16">
    <source>
        <dbReference type="ARBA" id="ARBA00029570"/>
    </source>
</evidence>
<dbReference type="PANTHER" id="PTHR34848:SF1">
    <property type="entry name" value="BIFUNCTIONAL ADENOSYLCOBALAMIN BIOSYNTHESIS PROTEIN COBU"/>
    <property type="match status" value="1"/>
</dbReference>
<keyword evidence="12" id="KW-0547">Nucleotide-binding</keyword>
<evidence type="ECO:0000256" key="2">
    <source>
        <dbReference type="ARBA" id="ARBA00000711"/>
    </source>
</evidence>
<keyword evidence="18" id="KW-0548">Nucleotidyltransferase</keyword>
<comment type="pathway">
    <text evidence="5">Cofactor biosynthesis; adenosylcobalamin biosynthesis; adenosylcobalamin from cob(II)yrinate a,c-diamide: step 6/7.</text>
</comment>
<comment type="function">
    <text evidence="4">Catalyzes ATP-dependent phosphorylation of adenosylcobinamide and addition of GMP to adenosylcobinamide phosphate.</text>
</comment>
<comment type="pathway">
    <text evidence="6">Cofactor biosynthesis; adenosylcobalamin biosynthesis; adenosylcobalamin from cob(II)yrinate a,c-diamide: step 5/7.</text>
</comment>
<comment type="caution">
    <text evidence="18">The sequence shown here is derived from an EMBL/GenBank/DDBJ whole genome shotgun (WGS) entry which is preliminary data.</text>
</comment>
<dbReference type="Proteomes" id="UP001501842">
    <property type="component" value="Unassembled WGS sequence"/>
</dbReference>
<evidence type="ECO:0000313" key="19">
    <source>
        <dbReference type="Proteomes" id="UP001501842"/>
    </source>
</evidence>
<evidence type="ECO:0000256" key="11">
    <source>
        <dbReference type="ARBA" id="ARBA00022679"/>
    </source>
</evidence>
<evidence type="ECO:0000256" key="7">
    <source>
        <dbReference type="ARBA" id="ARBA00007490"/>
    </source>
</evidence>
<keyword evidence="11" id="KW-0808">Transferase</keyword>
<dbReference type="EMBL" id="BAAATZ010000021">
    <property type="protein sequence ID" value="GAA2732751.1"/>
    <property type="molecule type" value="Genomic_DNA"/>
</dbReference>
<evidence type="ECO:0000256" key="12">
    <source>
        <dbReference type="ARBA" id="ARBA00022741"/>
    </source>
</evidence>
<dbReference type="EC" id="2.7.1.156" evidence="8"/>
<comment type="catalytic activity">
    <reaction evidence="2">
        <text>adenosylcob(III)inamide phosphate + GTP + H(+) = adenosylcob(III)inamide-GDP + diphosphate</text>
        <dbReference type="Rhea" id="RHEA:22712"/>
        <dbReference type="ChEBI" id="CHEBI:15378"/>
        <dbReference type="ChEBI" id="CHEBI:33019"/>
        <dbReference type="ChEBI" id="CHEBI:37565"/>
        <dbReference type="ChEBI" id="CHEBI:58502"/>
        <dbReference type="ChEBI" id="CHEBI:60487"/>
        <dbReference type="EC" id="2.7.7.62"/>
    </reaction>
</comment>
<dbReference type="InterPro" id="IPR027417">
    <property type="entry name" value="P-loop_NTPase"/>
</dbReference>
<accession>A0ABP6GWR7</accession>
<dbReference type="CDD" id="cd00544">
    <property type="entry name" value="CobU"/>
    <property type="match status" value="1"/>
</dbReference>
<dbReference type="PANTHER" id="PTHR34848">
    <property type="match status" value="1"/>
</dbReference>
<organism evidence="18 19">
    <name type="scientific">Actinocorallia aurantiaca</name>
    <dbReference type="NCBI Taxonomy" id="46204"/>
    <lineage>
        <taxon>Bacteria</taxon>
        <taxon>Bacillati</taxon>
        <taxon>Actinomycetota</taxon>
        <taxon>Actinomycetes</taxon>
        <taxon>Streptosporangiales</taxon>
        <taxon>Thermomonosporaceae</taxon>
        <taxon>Actinocorallia</taxon>
    </lineage>
</organism>
<evidence type="ECO:0000256" key="13">
    <source>
        <dbReference type="ARBA" id="ARBA00022777"/>
    </source>
</evidence>
<keyword evidence="10" id="KW-0169">Cobalamin biosynthesis</keyword>
<evidence type="ECO:0000256" key="3">
    <source>
        <dbReference type="ARBA" id="ARBA00001522"/>
    </source>
</evidence>
<keyword evidence="13 18" id="KW-0418">Kinase</keyword>
<evidence type="ECO:0000256" key="15">
    <source>
        <dbReference type="ARBA" id="ARBA00023134"/>
    </source>
</evidence>
<dbReference type="EC" id="2.7.7.62" evidence="9"/>
<dbReference type="Gene3D" id="3.40.50.300">
    <property type="entry name" value="P-loop containing nucleotide triphosphate hydrolases"/>
    <property type="match status" value="1"/>
</dbReference>
<evidence type="ECO:0000256" key="6">
    <source>
        <dbReference type="ARBA" id="ARBA00005159"/>
    </source>
</evidence>
<evidence type="ECO:0000256" key="4">
    <source>
        <dbReference type="ARBA" id="ARBA00003889"/>
    </source>
</evidence>
<name>A0ABP6GWR7_9ACTN</name>
<evidence type="ECO:0000256" key="14">
    <source>
        <dbReference type="ARBA" id="ARBA00022840"/>
    </source>
</evidence>
<protein>
    <recommendedName>
        <fullName evidence="16">Adenosylcobinamide kinase</fullName>
        <ecNumber evidence="8">2.7.1.156</ecNumber>
        <ecNumber evidence="9">2.7.7.62</ecNumber>
    </recommendedName>
    <alternativeName>
        <fullName evidence="17">Adenosylcobinamide-phosphate guanylyltransferase</fullName>
    </alternativeName>
</protein>
<dbReference type="GO" id="GO:0016301">
    <property type="term" value="F:kinase activity"/>
    <property type="evidence" value="ECO:0007669"/>
    <property type="project" value="UniProtKB-KW"/>
</dbReference>
<evidence type="ECO:0000313" key="18">
    <source>
        <dbReference type="EMBL" id="GAA2732751.1"/>
    </source>
</evidence>
<comment type="catalytic activity">
    <reaction evidence="1">
        <text>adenosylcob(III)inamide + ATP = adenosylcob(III)inamide phosphate + ADP + H(+)</text>
        <dbReference type="Rhea" id="RHEA:15769"/>
        <dbReference type="ChEBI" id="CHEBI:2480"/>
        <dbReference type="ChEBI" id="CHEBI:15378"/>
        <dbReference type="ChEBI" id="CHEBI:30616"/>
        <dbReference type="ChEBI" id="CHEBI:58502"/>
        <dbReference type="ChEBI" id="CHEBI:456216"/>
        <dbReference type="EC" id="2.7.1.156"/>
    </reaction>
</comment>
<dbReference type="InterPro" id="IPR003203">
    <property type="entry name" value="CobU/CobP"/>
</dbReference>
<evidence type="ECO:0000256" key="8">
    <source>
        <dbReference type="ARBA" id="ARBA00012016"/>
    </source>
</evidence>
<evidence type="ECO:0000256" key="17">
    <source>
        <dbReference type="ARBA" id="ARBA00030571"/>
    </source>
</evidence>
<evidence type="ECO:0000256" key="9">
    <source>
        <dbReference type="ARBA" id="ARBA00012523"/>
    </source>
</evidence>
<evidence type="ECO:0000256" key="5">
    <source>
        <dbReference type="ARBA" id="ARBA00004692"/>
    </source>
</evidence>
<dbReference type="GO" id="GO:0016779">
    <property type="term" value="F:nucleotidyltransferase activity"/>
    <property type="evidence" value="ECO:0007669"/>
    <property type="project" value="UniProtKB-KW"/>
</dbReference>